<dbReference type="KEGG" id="cvn:111119122"/>
<dbReference type="Proteomes" id="UP000694844">
    <property type="component" value="Chromosome 2"/>
</dbReference>
<reference evidence="3" key="1">
    <citation type="submission" date="2025-08" db="UniProtKB">
        <authorList>
            <consortium name="RefSeq"/>
        </authorList>
    </citation>
    <scope>IDENTIFICATION</scope>
    <source>
        <tissue evidence="3">Whole sample</tissue>
    </source>
</reference>
<evidence type="ECO:0000313" key="2">
    <source>
        <dbReference type="Proteomes" id="UP000694844"/>
    </source>
</evidence>
<evidence type="ECO:0000256" key="1">
    <source>
        <dbReference type="SAM" id="SignalP"/>
    </source>
</evidence>
<evidence type="ECO:0000313" key="3">
    <source>
        <dbReference type="RefSeq" id="XP_022314686.1"/>
    </source>
</evidence>
<dbReference type="AlphaFoldDB" id="A0A8B8CJV1"/>
<protein>
    <submittedName>
        <fullName evidence="3">Uncharacterized protein LOC111119122</fullName>
    </submittedName>
</protein>
<feature type="chain" id="PRO_5034958607" evidence="1">
    <location>
        <begin position="23"/>
        <end position="139"/>
    </location>
</feature>
<dbReference type="OrthoDB" id="6098060at2759"/>
<gene>
    <name evidence="3" type="primary">LOC111119122</name>
</gene>
<dbReference type="RefSeq" id="XP_022314686.1">
    <property type="nucleotide sequence ID" value="XM_022458978.1"/>
</dbReference>
<sequence>MKTLVTSFGLLFCLLLIKTTESIIPPFLEHLQREQPVVHTFRPTAARCCRVGQRTARRMMSCSTYSGQRLLNSVHSVRGDSDAFTTKVTECTANFATSFEKCCVNKENFLKEIRMCRRRYTDRVFRAKCIKIAKAKYRQ</sequence>
<feature type="signal peptide" evidence="1">
    <location>
        <begin position="1"/>
        <end position="22"/>
    </location>
</feature>
<keyword evidence="2" id="KW-1185">Reference proteome</keyword>
<keyword evidence="1" id="KW-0732">Signal</keyword>
<organism evidence="2 3">
    <name type="scientific">Crassostrea virginica</name>
    <name type="common">Eastern oyster</name>
    <dbReference type="NCBI Taxonomy" id="6565"/>
    <lineage>
        <taxon>Eukaryota</taxon>
        <taxon>Metazoa</taxon>
        <taxon>Spiralia</taxon>
        <taxon>Lophotrochozoa</taxon>
        <taxon>Mollusca</taxon>
        <taxon>Bivalvia</taxon>
        <taxon>Autobranchia</taxon>
        <taxon>Pteriomorphia</taxon>
        <taxon>Ostreida</taxon>
        <taxon>Ostreoidea</taxon>
        <taxon>Ostreidae</taxon>
        <taxon>Crassostrea</taxon>
    </lineage>
</organism>
<dbReference type="GeneID" id="111119122"/>
<proteinExistence type="predicted"/>
<name>A0A8B8CJV1_CRAVI</name>
<accession>A0A8B8CJV1</accession>